<evidence type="ECO:0000313" key="11">
    <source>
        <dbReference type="Proteomes" id="UP000816034"/>
    </source>
</evidence>
<organism evidence="10 11">
    <name type="scientific">Naegleria lovaniensis</name>
    <name type="common">Amoeba</name>
    <dbReference type="NCBI Taxonomy" id="51637"/>
    <lineage>
        <taxon>Eukaryota</taxon>
        <taxon>Discoba</taxon>
        <taxon>Heterolobosea</taxon>
        <taxon>Tetramitia</taxon>
        <taxon>Eutetramitia</taxon>
        <taxon>Vahlkampfiidae</taxon>
        <taxon>Naegleria</taxon>
    </lineage>
</organism>
<dbReference type="GO" id="GO:0006890">
    <property type="term" value="P:retrograde vesicle-mediated transport, Golgi to endoplasmic reticulum"/>
    <property type="evidence" value="ECO:0007669"/>
    <property type="project" value="TreeGrafter"/>
</dbReference>
<comment type="subcellular location">
    <subcellularLocation>
        <location evidence="1">Golgi apparatus membrane</location>
        <topology evidence="1">Peripheral membrane protein</topology>
    </subcellularLocation>
</comment>
<dbReference type="GO" id="GO:0017119">
    <property type="term" value="C:Golgi transport complex"/>
    <property type="evidence" value="ECO:0007669"/>
    <property type="project" value="InterPro"/>
</dbReference>
<proteinExistence type="inferred from homology"/>
<dbReference type="GO" id="GO:0000139">
    <property type="term" value="C:Golgi membrane"/>
    <property type="evidence" value="ECO:0007669"/>
    <property type="project" value="UniProtKB-SubCell"/>
</dbReference>
<dbReference type="AlphaFoldDB" id="A0AA88GPW7"/>
<comment type="similarity">
    <text evidence="2">Belongs to the COG7 family.</text>
</comment>
<comment type="caution">
    <text evidence="10">The sequence shown here is derived from an EMBL/GenBank/DDBJ whole genome shotgun (WGS) entry which is preliminary data.</text>
</comment>
<accession>A0AA88GPW7</accession>
<evidence type="ECO:0000256" key="8">
    <source>
        <dbReference type="ARBA" id="ARBA00031345"/>
    </source>
</evidence>
<dbReference type="Proteomes" id="UP000816034">
    <property type="component" value="Unassembled WGS sequence"/>
</dbReference>
<evidence type="ECO:0000256" key="3">
    <source>
        <dbReference type="ARBA" id="ARBA00020984"/>
    </source>
</evidence>
<dbReference type="GO" id="GO:0007030">
    <property type="term" value="P:Golgi organization"/>
    <property type="evidence" value="ECO:0007669"/>
    <property type="project" value="TreeGrafter"/>
</dbReference>
<evidence type="ECO:0000256" key="6">
    <source>
        <dbReference type="ARBA" id="ARBA00023034"/>
    </source>
</evidence>
<sequence>MMESSEKRNIEVCRELILLTQRIDNINGIFTIFELYYEKNYKEVIQQQTKQQQFFNQILYMLKHEDNIYRKLFQGFASQDELRNQAKIKLVEYCFNHKNCSLVQTDDLQQLVMIQYKSTKLFAKQLEDLAKYQSIQKLLFEPFAVTQSSYLKNLEKEYLMKQVRPHLSMSDNFVECVDEALNALFVECENALDRCITFTYGIESQMFIRVINQVFEEFGILISKTIQTEMSKTVKSKKTTAIQTDISFTTKDRESVQNALKLYELLHDKENGVKKKLEDLEQKIKSKLLDALKEVLAKNVDEHYVKIQSEQVFIQLNNFYNSLQEVQFPLFTMAFKSVDINLLQPSHNLAKTTLMTFISSLVTGATKNLTGKSYYLSLIDPGNTVEYVDDIHLPELQHSIPPSKFVSQVGEYLIKLPEQLEILANDDFVAYWIDKICKETLNLLSSSVEAPKSGSKFQILQWNADMRYLRHVLVDVLDFSGSELNILTTIGK</sequence>
<keyword evidence="6" id="KW-0333">Golgi apparatus</keyword>
<keyword evidence="7" id="KW-0472">Membrane</keyword>
<evidence type="ECO:0000256" key="4">
    <source>
        <dbReference type="ARBA" id="ARBA00022448"/>
    </source>
</evidence>
<keyword evidence="4" id="KW-0813">Transport</keyword>
<evidence type="ECO:0000256" key="9">
    <source>
        <dbReference type="SAM" id="Coils"/>
    </source>
</evidence>
<evidence type="ECO:0000256" key="7">
    <source>
        <dbReference type="ARBA" id="ARBA00023136"/>
    </source>
</evidence>
<protein>
    <recommendedName>
        <fullName evidence="3">Conserved oligomeric Golgi complex subunit 7</fullName>
    </recommendedName>
    <alternativeName>
        <fullName evidence="8">Component of oligomeric Golgi complex 7</fullName>
    </alternativeName>
</protein>
<keyword evidence="5" id="KW-0653">Protein transport</keyword>
<dbReference type="GeneID" id="68094950"/>
<dbReference type="PANTHER" id="PTHR21443:SF0">
    <property type="entry name" value="CONSERVED OLIGOMERIC GOLGI COMPLEX SUBUNIT 7"/>
    <property type="match status" value="1"/>
</dbReference>
<dbReference type="GO" id="GO:0006886">
    <property type="term" value="P:intracellular protein transport"/>
    <property type="evidence" value="ECO:0007669"/>
    <property type="project" value="InterPro"/>
</dbReference>
<gene>
    <name evidence="10" type="ORF">C9374_002494</name>
</gene>
<dbReference type="InterPro" id="IPR019335">
    <property type="entry name" value="COG7"/>
</dbReference>
<feature type="coiled-coil region" evidence="9">
    <location>
        <begin position="263"/>
        <end position="294"/>
    </location>
</feature>
<keyword evidence="9" id="KW-0175">Coiled coil</keyword>
<keyword evidence="11" id="KW-1185">Reference proteome</keyword>
<reference evidence="10 11" key="1">
    <citation type="journal article" date="2018" name="BMC Genomics">
        <title>The genome of Naegleria lovaniensis, the basis for a comparative approach to unravel pathogenicity factors of the human pathogenic amoeba N. fowleri.</title>
        <authorList>
            <person name="Liechti N."/>
            <person name="Schurch N."/>
            <person name="Bruggmann R."/>
            <person name="Wittwer M."/>
        </authorList>
    </citation>
    <scope>NUCLEOTIDE SEQUENCE [LARGE SCALE GENOMIC DNA]</scope>
    <source>
        <strain evidence="10 11">ATCC 30569</strain>
    </source>
</reference>
<dbReference type="RefSeq" id="XP_044550742.1">
    <property type="nucleotide sequence ID" value="XM_044691918.1"/>
</dbReference>
<evidence type="ECO:0000256" key="1">
    <source>
        <dbReference type="ARBA" id="ARBA00004395"/>
    </source>
</evidence>
<dbReference type="PANTHER" id="PTHR21443">
    <property type="entry name" value="CONSERVED OLIGOMERIC GOLGI COMPLEX COMPONENT 7"/>
    <property type="match status" value="1"/>
</dbReference>
<name>A0AA88GPW7_NAELO</name>
<evidence type="ECO:0000256" key="5">
    <source>
        <dbReference type="ARBA" id="ARBA00022927"/>
    </source>
</evidence>
<evidence type="ECO:0000313" key="10">
    <source>
        <dbReference type="EMBL" id="KAG2386750.1"/>
    </source>
</evidence>
<evidence type="ECO:0000256" key="2">
    <source>
        <dbReference type="ARBA" id="ARBA00005831"/>
    </source>
</evidence>
<dbReference type="EMBL" id="PYSW02000015">
    <property type="protein sequence ID" value="KAG2386750.1"/>
    <property type="molecule type" value="Genomic_DNA"/>
</dbReference>